<dbReference type="PANTHER" id="PTHR13767">
    <property type="entry name" value="TRNA-PSEUDOURIDINE SYNTHASE"/>
    <property type="match status" value="1"/>
</dbReference>
<comment type="similarity">
    <text evidence="2 5">Belongs to the pseudouridine synthase TruB family. Type 1 subfamily.</text>
</comment>
<dbReference type="AlphaFoldDB" id="A0A7Z0PG56"/>
<dbReference type="CDD" id="cd02573">
    <property type="entry name" value="PseudoU_synth_EcTruB"/>
    <property type="match status" value="1"/>
</dbReference>
<dbReference type="RefSeq" id="WP_180135381.1">
    <property type="nucleotide sequence ID" value="NZ_JABMKT010000003.1"/>
</dbReference>
<dbReference type="PANTHER" id="PTHR13767:SF2">
    <property type="entry name" value="PSEUDOURIDYLATE SYNTHASE TRUB1"/>
    <property type="match status" value="1"/>
</dbReference>
<dbReference type="SUPFAM" id="SSF55120">
    <property type="entry name" value="Pseudouridine synthase"/>
    <property type="match status" value="1"/>
</dbReference>
<dbReference type="Pfam" id="PF01509">
    <property type="entry name" value="TruB_N"/>
    <property type="match status" value="1"/>
</dbReference>
<dbReference type="GO" id="GO:0031119">
    <property type="term" value="P:tRNA pseudouridine synthesis"/>
    <property type="evidence" value="ECO:0007669"/>
    <property type="project" value="UniProtKB-UniRule"/>
</dbReference>
<dbReference type="Gene3D" id="3.30.2350.10">
    <property type="entry name" value="Pseudouridine synthase"/>
    <property type="match status" value="1"/>
</dbReference>
<evidence type="ECO:0000256" key="3">
    <source>
        <dbReference type="ARBA" id="ARBA00022694"/>
    </source>
</evidence>
<comment type="function">
    <text evidence="5">Responsible for synthesis of pseudouridine from uracil-55 in the psi GC loop of transfer RNAs.</text>
</comment>
<dbReference type="InterPro" id="IPR002501">
    <property type="entry name" value="PsdUridine_synth_N"/>
</dbReference>
<keyword evidence="8" id="KW-1185">Reference proteome</keyword>
<dbReference type="NCBIfam" id="TIGR00431">
    <property type="entry name" value="TruB"/>
    <property type="match status" value="1"/>
</dbReference>
<evidence type="ECO:0000256" key="2">
    <source>
        <dbReference type="ARBA" id="ARBA00005642"/>
    </source>
</evidence>
<proteinExistence type="inferred from homology"/>
<evidence type="ECO:0000313" key="8">
    <source>
        <dbReference type="Proteomes" id="UP000526184"/>
    </source>
</evidence>
<dbReference type="GO" id="GO:0160148">
    <property type="term" value="F:tRNA pseudouridine(55) synthase activity"/>
    <property type="evidence" value="ECO:0007669"/>
    <property type="project" value="UniProtKB-EC"/>
</dbReference>
<reference evidence="7 8" key="1">
    <citation type="submission" date="2020-05" db="EMBL/GenBank/DDBJ databases">
        <title>Streptobacillus felis strain LHL191014123.</title>
        <authorList>
            <person name="Fawzy A."/>
            <person name="Rau J."/>
            <person name="Risse K."/>
            <person name="Schauerte N."/>
            <person name="Geiger C."/>
            <person name="Blom J."/>
            <person name="Imirzalioglu C."/>
            <person name="Falgenhauer J."/>
            <person name="Bach A."/>
            <person name="Herden C."/>
            <person name="Eisenberg T."/>
        </authorList>
    </citation>
    <scope>NUCLEOTIDE SEQUENCE [LARGE SCALE GENOMIC DNA]</scope>
    <source>
        <strain evidence="7 8">LHL191014123</strain>
    </source>
</reference>
<dbReference type="GO" id="GO:0003723">
    <property type="term" value="F:RNA binding"/>
    <property type="evidence" value="ECO:0007669"/>
    <property type="project" value="InterPro"/>
</dbReference>
<dbReference type="EMBL" id="JABMKT010000003">
    <property type="protein sequence ID" value="NYV27460.1"/>
    <property type="molecule type" value="Genomic_DNA"/>
</dbReference>
<evidence type="ECO:0000256" key="5">
    <source>
        <dbReference type="HAMAP-Rule" id="MF_01080"/>
    </source>
</evidence>
<gene>
    <name evidence="5 7" type="primary">truB</name>
    <name evidence="7" type="ORF">HP397_01280</name>
</gene>
<dbReference type="InterPro" id="IPR020103">
    <property type="entry name" value="PsdUridine_synth_cat_dom_sf"/>
</dbReference>
<evidence type="ECO:0000256" key="1">
    <source>
        <dbReference type="ARBA" id="ARBA00000385"/>
    </source>
</evidence>
<comment type="catalytic activity">
    <reaction evidence="1 5">
        <text>uridine(55) in tRNA = pseudouridine(55) in tRNA</text>
        <dbReference type="Rhea" id="RHEA:42532"/>
        <dbReference type="Rhea" id="RHEA-COMP:10101"/>
        <dbReference type="Rhea" id="RHEA-COMP:10102"/>
        <dbReference type="ChEBI" id="CHEBI:65314"/>
        <dbReference type="ChEBI" id="CHEBI:65315"/>
        <dbReference type="EC" id="5.4.99.25"/>
    </reaction>
</comment>
<evidence type="ECO:0000256" key="4">
    <source>
        <dbReference type="ARBA" id="ARBA00023235"/>
    </source>
</evidence>
<organism evidence="7 8">
    <name type="scientific">Streptobacillus felis</name>
    <dbReference type="NCBI Taxonomy" id="1384509"/>
    <lineage>
        <taxon>Bacteria</taxon>
        <taxon>Fusobacteriati</taxon>
        <taxon>Fusobacteriota</taxon>
        <taxon>Fusobacteriia</taxon>
        <taxon>Fusobacteriales</taxon>
        <taxon>Leptotrichiaceae</taxon>
        <taxon>Streptobacillus</taxon>
    </lineage>
</organism>
<sequence>MEDYIIILNKPKNITSFSYIQKYRKELGIKKVGHAGTLDPMAEGLMIVMANNATKFSDYLMKHSKTYYVEMELGYETSTFDLEGEITNKVINDFDIDINTLNQVLSNYKGEIIQIPPMFSAIKKNGVKLYDLARKGIEIEIEGRKVIISDIYDVNINGKIISFRTDVSSGTYIRSLVRDIGRDLKTYATMTKLVREKIDDFTFDDVNKKIDVENIFKYEKINVDQILYKHLYNGMTKIIELNDKNIVDKYLKVYFDKKFIGIVEIIKKIGYTYYIKRSKYFKELR</sequence>
<evidence type="ECO:0000259" key="6">
    <source>
        <dbReference type="Pfam" id="PF01509"/>
    </source>
</evidence>
<name>A0A7Z0PG56_9FUSO</name>
<feature type="active site" description="Nucleophile" evidence="5">
    <location>
        <position position="39"/>
    </location>
</feature>
<dbReference type="EC" id="5.4.99.25" evidence="5"/>
<accession>A0A7Z0PG56</accession>
<dbReference type="HAMAP" id="MF_01080">
    <property type="entry name" value="TruB_bact"/>
    <property type="match status" value="1"/>
</dbReference>
<evidence type="ECO:0000313" key="7">
    <source>
        <dbReference type="EMBL" id="NYV27460.1"/>
    </source>
</evidence>
<keyword evidence="3 5" id="KW-0819">tRNA processing</keyword>
<keyword evidence="4 5" id="KW-0413">Isomerase</keyword>
<comment type="caution">
    <text evidence="7">The sequence shown here is derived from an EMBL/GenBank/DDBJ whole genome shotgun (WGS) entry which is preliminary data.</text>
</comment>
<feature type="domain" description="Pseudouridine synthase II N-terminal" evidence="6">
    <location>
        <begin position="24"/>
        <end position="173"/>
    </location>
</feature>
<dbReference type="InterPro" id="IPR014780">
    <property type="entry name" value="tRNA_psdUridine_synth_TruB"/>
</dbReference>
<protein>
    <recommendedName>
        <fullName evidence="5">tRNA pseudouridine synthase B</fullName>
        <ecNumber evidence="5">5.4.99.25</ecNumber>
    </recommendedName>
    <alternativeName>
        <fullName evidence="5">tRNA pseudouridine(55) synthase</fullName>
        <shortName evidence="5">Psi55 synthase</shortName>
    </alternativeName>
    <alternativeName>
        <fullName evidence="5">tRNA pseudouridylate synthase</fullName>
    </alternativeName>
    <alternativeName>
        <fullName evidence="5">tRNA-uridine isomerase</fullName>
    </alternativeName>
</protein>
<dbReference type="GO" id="GO:1990481">
    <property type="term" value="P:mRNA pseudouridine synthesis"/>
    <property type="evidence" value="ECO:0007669"/>
    <property type="project" value="TreeGrafter"/>
</dbReference>
<dbReference type="Proteomes" id="UP000526184">
    <property type="component" value="Unassembled WGS sequence"/>
</dbReference>